<organism evidence="2 3">
    <name type="scientific">Pseudovirgaria hyperparasitica</name>
    <dbReference type="NCBI Taxonomy" id="470096"/>
    <lineage>
        <taxon>Eukaryota</taxon>
        <taxon>Fungi</taxon>
        <taxon>Dikarya</taxon>
        <taxon>Ascomycota</taxon>
        <taxon>Pezizomycotina</taxon>
        <taxon>Dothideomycetes</taxon>
        <taxon>Dothideomycetes incertae sedis</taxon>
        <taxon>Acrospermales</taxon>
        <taxon>Acrospermaceae</taxon>
        <taxon>Pseudovirgaria</taxon>
    </lineage>
</organism>
<feature type="compositionally biased region" description="Polar residues" evidence="1">
    <location>
        <begin position="151"/>
        <end position="173"/>
    </location>
</feature>
<feature type="region of interest" description="Disordered" evidence="1">
    <location>
        <begin position="87"/>
        <end position="216"/>
    </location>
</feature>
<proteinExistence type="predicted"/>
<evidence type="ECO:0000313" key="3">
    <source>
        <dbReference type="Proteomes" id="UP000799437"/>
    </source>
</evidence>
<dbReference type="OrthoDB" id="5426191at2759"/>
<feature type="compositionally biased region" description="Basic and acidic residues" evidence="1">
    <location>
        <begin position="254"/>
        <end position="270"/>
    </location>
</feature>
<name>A0A6A6WFU1_9PEZI</name>
<accession>A0A6A6WFU1</accession>
<evidence type="ECO:0000256" key="1">
    <source>
        <dbReference type="SAM" id="MobiDB-lite"/>
    </source>
</evidence>
<dbReference type="Proteomes" id="UP000799437">
    <property type="component" value="Unassembled WGS sequence"/>
</dbReference>
<dbReference type="RefSeq" id="XP_033602452.1">
    <property type="nucleotide sequence ID" value="XM_033743716.1"/>
</dbReference>
<dbReference type="GeneID" id="54484770"/>
<dbReference type="AlphaFoldDB" id="A0A6A6WFU1"/>
<feature type="region of interest" description="Disordered" evidence="1">
    <location>
        <begin position="389"/>
        <end position="408"/>
    </location>
</feature>
<protein>
    <submittedName>
        <fullName evidence="2">Uncharacterized protein</fullName>
    </submittedName>
</protein>
<keyword evidence="3" id="KW-1185">Reference proteome</keyword>
<feature type="compositionally biased region" description="Basic and acidic residues" evidence="1">
    <location>
        <begin position="129"/>
        <end position="145"/>
    </location>
</feature>
<sequence>MEGPIENSTPIEAKSLSLLTDLASNPPQNLATTRHDRHPPLVLYIARVPGSRDVFLSPMKPRDKVVTAEDVQSSLYYIHVDRPGDGSLLKSSDGSCDESTVEESDKPPSSDILTRKPMLPARPLANDFLRAERPGHPSRPLHVDPQRFSGKPSSGLLTSRTDVETQHNVSSAAFTRKPIASGTSNPKHSSVTFDDFLGSTGSQGLDPHTLSHQRSSFQPLPAVAPQEYQSRVLPENVRPGTNKHGLGLSSRSSTTEEQRRDVRMRPEHSQDSGLENQNTSQVQEPGISLTLIRRDPASGNQWNVGKVLDIPLHGVSSSSSSQSWTSQKSKRVGTPICLDISNPGYSKFVTDVERVPDRTSIHSDTMEIPQIIFRRRLWMEGARFTDPAFGHRKKRSDTSETGVGNNFENGPLVRDAQGYLVSDDSARTTTFKGYAFETPWRTRCEFVTSGGGGSLRCIHISNANGGRTPILTSVSELRFNLPNAFSKMHSRQTSDDGSSKRRSLFGKSKLAGSLAESTRASMHENEKMDLALGQETAGGGFGGKQAKLGKLIIEDVGLQMMDLVVAANMGLWWRAYERTDKR</sequence>
<evidence type="ECO:0000313" key="2">
    <source>
        <dbReference type="EMBL" id="KAF2760001.1"/>
    </source>
</evidence>
<feature type="compositionally biased region" description="Polar residues" evidence="1">
    <location>
        <begin position="271"/>
        <end position="282"/>
    </location>
</feature>
<feature type="compositionally biased region" description="Polar residues" evidence="1">
    <location>
        <begin position="399"/>
        <end position="408"/>
    </location>
</feature>
<gene>
    <name evidence="2" type="ORF">EJ05DRAFT_475020</name>
</gene>
<feature type="compositionally biased region" description="Polar residues" evidence="1">
    <location>
        <begin position="181"/>
        <end position="192"/>
    </location>
</feature>
<feature type="region of interest" description="Disordered" evidence="1">
    <location>
        <begin position="233"/>
        <end position="282"/>
    </location>
</feature>
<dbReference type="EMBL" id="ML996569">
    <property type="protein sequence ID" value="KAF2760001.1"/>
    <property type="molecule type" value="Genomic_DNA"/>
</dbReference>
<reference evidence="2" key="1">
    <citation type="journal article" date="2020" name="Stud. Mycol.">
        <title>101 Dothideomycetes genomes: a test case for predicting lifestyles and emergence of pathogens.</title>
        <authorList>
            <person name="Haridas S."/>
            <person name="Albert R."/>
            <person name="Binder M."/>
            <person name="Bloem J."/>
            <person name="Labutti K."/>
            <person name="Salamov A."/>
            <person name="Andreopoulos B."/>
            <person name="Baker S."/>
            <person name="Barry K."/>
            <person name="Bills G."/>
            <person name="Bluhm B."/>
            <person name="Cannon C."/>
            <person name="Castanera R."/>
            <person name="Culley D."/>
            <person name="Daum C."/>
            <person name="Ezra D."/>
            <person name="Gonzalez J."/>
            <person name="Henrissat B."/>
            <person name="Kuo A."/>
            <person name="Liang C."/>
            <person name="Lipzen A."/>
            <person name="Lutzoni F."/>
            <person name="Magnuson J."/>
            <person name="Mondo S."/>
            <person name="Nolan M."/>
            <person name="Ohm R."/>
            <person name="Pangilinan J."/>
            <person name="Park H.-J."/>
            <person name="Ramirez L."/>
            <person name="Alfaro M."/>
            <person name="Sun H."/>
            <person name="Tritt A."/>
            <person name="Yoshinaga Y."/>
            <person name="Zwiers L.-H."/>
            <person name="Turgeon B."/>
            <person name="Goodwin S."/>
            <person name="Spatafora J."/>
            <person name="Crous P."/>
            <person name="Grigoriev I."/>
        </authorList>
    </citation>
    <scope>NUCLEOTIDE SEQUENCE</scope>
    <source>
        <strain evidence="2">CBS 121739</strain>
    </source>
</reference>